<accession>A0ABV8AJA2</accession>
<keyword evidence="1" id="KW-0472">Membrane</keyword>
<dbReference type="EMBL" id="JBHSAT010000004">
    <property type="protein sequence ID" value="MFC3877065.1"/>
    <property type="molecule type" value="Genomic_DNA"/>
</dbReference>
<feature type="transmembrane region" description="Helical" evidence="1">
    <location>
        <begin position="53"/>
        <end position="71"/>
    </location>
</feature>
<gene>
    <name evidence="2" type="ORF">ACFOSX_07445</name>
</gene>
<dbReference type="InterPro" id="IPR056089">
    <property type="entry name" value="DUF7672"/>
</dbReference>
<evidence type="ECO:0000313" key="2">
    <source>
        <dbReference type="EMBL" id="MFC3877065.1"/>
    </source>
</evidence>
<comment type="caution">
    <text evidence="2">The sequence shown here is derived from an EMBL/GenBank/DDBJ whole genome shotgun (WGS) entry which is preliminary data.</text>
</comment>
<dbReference type="RefSeq" id="WP_386098639.1">
    <property type="nucleotide sequence ID" value="NZ_JBHSAT010000004.1"/>
</dbReference>
<name>A0ABV8AJA2_9FLAO</name>
<keyword evidence="1" id="KW-0812">Transmembrane</keyword>
<evidence type="ECO:0000313" key="3">
    <source>
        <dbReference type="Proteomes" id="UP001595812"/>
    </source>
</evidence>
<keyword evidence="3" id="KW-1185">Reference proteome</keyword>
<dbReference type="Proteomes" id="UP001595812">
    <property type="component" value="Unassembled WGS sequence"/>
</dbReference>
<dbReference type="Pfam" id="PF24717">
    <property type="entry name" value="DUF7672"/>
    <property type="match status" value="1"/>
</dbReference>
<reference evidence="3" key="1">
    <citation type="journal article" date="2019" name="Int. J. Syst. Evol. Microbiol.">
        <title>The Global Catalogue of Microorganisms (GCM) 10K type strain sequencing project: providing services to taxonomists for standard genome sequencing and annotation.</title>
        <authorList>
            <consortium name="The Broad Institute Genomics Platform"/>
            <consortium name="The Broad Institute Genome Sequencing Center for Infectious Disease"/>
            <person name="Wu L."/>
            <person name="Ma J."/>
        </authorList>
    </citation>
    <scope>NUCLEOTIDE SEQUENCE [LARGE SCALE GENOMIC DNA]</scope>
    <source>
        <strain evidence="3">CECT 8979</strain>
    </source>
</reference>
<keyword evidence="1" id="KW-1133">Transmembrane helix</keyword>
<evidence type="ECO:0000256" key="1">
    <source>
        <dbReference type="SAM" id="Phobius"/>
    </source>
</evidence>
<proteinExistence type="predicted"/>
<protein>
    <submittedName>
        <fullName evidence="2">Uncharacterized protein</fullName>
    </submittedName>
</protein>
<organism evidence="2 3">
    <name type="scientific">Winogradskyella maritima</name>
    <dbReference type="NCBI Taxonomy" id="1517766"/>
    <lineage>
        <taxon>Bacteria</taxon>
        <taxon>Pseudomonadati</taxon>
        <taxon>Bacteroidota</taxon>
        <taxon>Flavobacteriia</taxon>
        <taxon>Flavobacteriales</taxon>
        <taxon>Flavobacteriaceae</taxon>
        <taxon>Winogradskyella</taxon>
    </lineage>
</organism>
<sequence>MIRLYLIGLFILIIAILANGLASKLGLMSWYEAINNFIDDGTKAFSATRFMDYLWLLLLYPMLLSLGYVVGDKIYHLLLG</sequence>